<dbReference type="InterPro" id="IPR004564">
    <property type="entry name" value="OM_lipoprot_carrier_LolA-like"/>
</dbReference>
<dbReference type="PROSITE" id="PS51318">
    <property type="entry name" value="TAT"/>
    <property type="match status" value="1"/>
</dbReference>
<evidence type="ECO:0000313" key="4">
    <source>
        <dbReference type="Proteomes" id="UP000183002"/>
    </source>
</evidence>
<dbReference type="PANTHER" id="PTHR35869:SF1">
    <property type="entry name" value="OUTER-MEMBRANE LIPOPROTEIN CARRIER PROTEIN"/>
    <property type="match status" value="1"/>
</dbReference>
<accession>A0A1H8CDB8</accession>
<feature type="signal peptide" evidence="2">
    <location>
        <begin position="1"/>
        <end position="30"/>
    </location>
</feature>
<reference evidence="3 4" key="1">
    <citation type="submission" date="2016-10" db="EMBL/GenBank/DDBJ databases">
        <authorList>
            <person name="de Groot N.N."/>
        </authorList>
    </citation>
    <scope>NUCLEOTIDE SEQUENCE [LARGE SCALE GENOMIC DNA]</scope>
    <source>
        <strain evidence="3 4">CGMCC 1.10836</strain>
    </source>
</reference>
<dbReference type="Pfam" id="PF03548">
    <property type="entry name" value="LolA"/>
    <property type="match status" value="1"/>
</dbReference>
<keyword evidence="4" id="KW-1185">Reference proteome</keyword>
<evidence type="ECO:0000313" key="3">
    <source>
        <dbReference type="EMBL" id="SEM92258.1"/>
    </source>
</evidence>
<evidence type="ECO:0000256" key="2">
    <source>
        <dbReference type="SAM" id="SignalP"/>
    </source>
</evidence>
<organism evidence="3 4">
    <name type="scientific">Pseudorhodobacter antarcticus</name>
    <dbReference type="NCBI Taxonomy" id="1077947"/>
    <lineage>
        <taxon>Bacteria</taxon>
        <taxon>Pseudomonadati</taxon>
        <taxon>Pseudomonadota</taxon>
        <taxon>Alphaproteobacteria</taxon>
        <taxon>Rhodobacterales</taxon>
        <taxon>Paracoccaceae</taxon>
        <taxon>Pseudorhodobacter</taxon>
    </lineage>
</organism>
<dbReference type="EMBL" id="FOCO01000004">
    <property type="protein sequence ID" value="SEM92258.1"/>
    <property type="molecule type" value="Genomic_DNA"/>
</dbReference>
<gene>
    <name evidence="3" type="ORF">SAMN05216227_1004132</name>
</gene>
<protein>
    <submittedName>
        <fullName evidence="3">Outer membrane lipoprotein-sorting protein</fullName>
    </submittedName>
</protein>
<dbReference type="SUPFAM" id="SSF89392">
    <property type="entry name" value="Prokaryotic lipoproteins and lipoprotein localization factors"/>
    <property type="match status" value="1"/>
</dbReference>
<dbReference type="PANTHER" id="PTHR35869">
    <property type="entry name" value="OUTER-MEMBRANE LIPOPROTEIN CARRIER PROTEIN"/>
    <property type="match status" value="1"/>
</dbReference>
<sequence>MSGTHQMNRRSFFRSASMPFAAMALLTALALPAAAEKLPLGELSRYLNALTTAEAEFTQINSDGTISTGRIFIQRPGRARFEYSPPDSNLVVAGNGSVAIVDAKSNQAPEQYPLSRTPLSIILAANVDLARAKMVVGHKADGNTTRVRAQDPENPEYGSIELVFTAAPTELRQWVIRDDSGAETTVILGEMKKGGRLRASLFDISAAIAQRR</sequence>
<dbReference type="InterPro" id="IPR006311">
    <property type="entry name" value="TAT_signal"/>
</dbReference>
<evidence type="ECO:0000256" key="1">
    <source>
        <dbReference type="ARBA" id="ARBA00022729"/>
    </source>
</evidence>
<keyword evidence="3" id="KW-0449">Lipoprotein</keyword>
<dbReference type="Gene3D" id="2.50.20.10">
    <property type="entry name" value="Lipoprotein localisation LolA/LolB/LppX"/>
    <property type="match status" value="1"/>
</dbReference>
<keyword evidence="1 2" id="KW-0732">Signal</keyword>
<proteinExistence type="predicted"/>
<dbReference type="STRING" id="1077947.SAMN05216227_1004132"/>
<dbReference type="CDD" id="cd16325">
    <property type="entry name" value="LolA"/>
    <property type="match status" value="1"/>
</dbReference>
<dbReference type="OrthoDB" id="9800501at2"/>
<name>A0A1H8CDB8_9RHOB</name>
<dbReference type="Proteomes" id="UP000183002">
    <property type="component" value="Unassembled WGS sequence"/>
</dbReference>
<dbReference type="InterPro" id="IPR029046">
    <property type="entry name" value="LolA/LolB/LppX"/>
</dbReference>
<dbReference type="AlphaFoldDB" id="A0A1H8CDB8"/>
<feature type="chain" id="PRO_5010216641" evidence="2">
    <location>
        <begin position="31"/>
        <end position="212"/>
    </location>
</feature>